<evidence type="ECO:0000259" key="1">
    <source>
        <dbReference type="PROSITE" id="PS50206"/>
    </source>
</evidence>
<dbReference type="PROSITE" id="PS50206">
    <property type="entry name" value="RHODANESE_3"/>
    <property type="match status" value="1"/>
</dbReference>
<name>A0A1G2HHJ3_9BACT</name>
<dbReference type="PANTHER" id="PTHR43031:SF1">
    <property type="entry name" value="PYRIDINE NUCLEOTIDE-DISULPHIDE OXIDOREDUCTASE"/>
    <property type="match status" value="1"/>
</dbReference>
<dbReference type="SUPFAM" id="SSF52821">
    <property type="entry name" value="Rhodanese/Cell cycle control phosphatase"/>
    <property type="match status" value="1"/>
</dbReference>
<dbReference type="InterPro" id="IPR001763">
    <property type="entry name" value="Rhodanese-like_dom"/>
</dbReference>
<dbReference type="Gene3D" id="3.40.250.10">
    <property type="entry name" value="Rhodanese-like domain"/>
    <property type="match status" value="1"/>
</dbReference>
<dbReference type="STRING" id="1802163.A2932_01405"/>
<dbReference type="Pfam" id="PF00581">
    <property type="entry name" value="Rhodanese"/>
    <property type="match status" value="1"/>
</dbReference>
<dbReference type="Proteomes" id="UP000179153">
    <property type="component" value="Unassembled WGS sequence"/>
</dbReference>
<dbReference type="PANTHER" id="PTHR43031">
    <property type="entry name" value="FAD-DEPENDENT OXIDOREDUCTASE"/>
    <property type="match status" value="1"/>
</dbReference>
<evidence type="ECO:0000313" key="3">
    <source>
        <dbReference type="Proteomes" id="UP000179153"/>
    </source>
</evidence>
<dbReference type="InterPro" id="IPR050229">
    <property type="entry name" value="GlpE_sulfurtransferase"/>
</dbReference>
<feature type="domain" description="Rhodanese" evidence="1">
    <location>
        <begin position="17"/>
        <end position="112"/>
    </location>
</feature>
<accession>A0A1G2HHJ3</accession>
<protein>
    <recommendedName>
        <fullName evidence="1">Rhodanese domain-containing protein</fullName>
    </recommendedName>
</protein>
<dbReference type="AlphaFoldDB" id="A0A1G2HHJ3"/>
<sequence length="116" mass="12821">MDYKKITRDELKTKLDNKDDFLLVNVLSAASFETLRIKGSINIDIAQPDFLEQLNKATGGDTSKEIVVYCSSAVCQASPSAARKLSDAGYMNVYTYEGGLADWREAEYPMQGVLAK</sequence>
<reference evidence="2 3" key="1">
    <citation type="journal article" date="2016" name="Nat. Commun.">
        <title>Thousands of microbial genomes shed light on interconnected biogeochemical processes in an aquifer system.</title>
        <authorList>
            <person name="Anantharaman K."/>
            <person name="Brown C.T."/>
            <person name="Hug L.A."/>
            <person name="Sharon I."/>
            <person name="Castelle C.J."/>
            <person name="Probst A.J."/>
            <person name="Thomas B.C."/>
            <person name="Singh A."/>
            <person name="Wilkins M.J."/>
            <person name="Karaoz U."/>
            <person name="Brodie E.L."/>
            <person name="Williams K.H."/>
            <person name="Hubbard S.S."/>
            <person name="Banfield J.F."/>
        </authorList>
    </citation>
    <scope>NUCLEOTIDE SEQUENCE [LARGE SCALE GENOMIC DNA]</scope>
</reference>
<evidence type="ECO:0000313" key="2">
    <source>
        <dbReference type="EMBL" id="OGZ61711.1"/>
    </source>
</evidence>
<organism evidence="2 3">
    <name type="scientific">Candidatus Spechtbacteria bacterium RIFCSPLOWO2_01_FULL_46_10</name>
    <dbReference type="NCBI Taxonomy" id="1802163"/>
    <lineage>
        <taxon>Bacteria</taxon>
        <taxon>Candidatus Spechtiibacteriota</taxon>
    </lineage>
</organism>
<dbReference type="InterPro" id="IPR036873">
    <property type="entry name" value="Rhodanese-like_dom_sf"/>
</dbReference>
<gene>
    <name evidence="2" type="ORF">A2932_01405</name>
</gene>
<dbReference type="SMART" id="SM00450">
    <property type="entry name" value="RHOD"/>
    <property type="match status" value="1"/>
</dbReference>
<comment type="caution">
    <text evidence="2">The sequence shown here is derived from an EMBL/GenBank/DDBJ whole genome shotgun (WGS) entry which is preliminary data.</text>
</comment>
<dbReference type="CDD" id="cd00158">
    <property type="entry name" value="RHOD"/>
    <property type="match status" value="1"/>
</dbReference>
<dbReference type="EMBL" id="MHOI01000012">
    <property type="protein sequence ID" value="OGZ61711.1"/>
    <property type="molecule type" value="Genomic_DNA"/>
</dbReference>
<proteinExistence type="predicted"/>